<evidence type="ECO:0000256" key="4">
    <source>
        <dbReference type="ARBA" id="ARBA00015253"/>
    </source>
</evidence>
<dbReference type="InterPro" id="IPR012340">
    <property type="entry name" value="NA-bd_OB-fold"/>
</dbReference>
<feature type="region of interest" description="Disordered" evidence="9">
    <location>
        <begin position="345"/>
        <end position="396"/>
    </location>
</feature>
<name>D4D9W6_TRIVH</name>
<keyword evidence="7" id="KW-0238">DNA-binding</keyword>
<dbReference type="FunFam" id="2.40.50.140:FF:000303">
    <property type="entry name" value="Protection of telomeres protein 1"/>
    <property type="match status" value="1"/>
</dbReference>
<evidence type="ECO:0000313" key="12">
    <source>
        <dbReference type="Proteomes" id="UP000008383"/>
    </source>
</evidence>
<dbReference type="GO" id="GO:0000783">
    <property type="term" value="C:nuclear telomere cap complex"/>
    <property type="evidence" value="ECO:0007669"/>
    <property type="project" value="TreeGrafter"/>
</dbReference>
<dbReference type="InterPro" id="IPR028389">
    <property type="entry name" value="POT1"/>
</dbReference>
<proteinExistence type="inferred from homology"/>
<dbReference type="GO" id="GO:0010521">
    <property type="term" value="F:telomerase inhibitor activity"/>
    <property type="evidence" value="ECO:0007669"/>
    <property type="project" value="TreeGrafter"/>
</dbReference>
<evidence type="ECO:0000256" key="8">
    <source>
        <dbReference type="ARBA" id="ARBA00023242"/>
    </source>
</evidence>
<dbReference type="CDD" id="cd04497">
    <property type="entry name" value="hPOT1_OB1_like"/>
    <property type="match status" value="1"/>
</dbReference>
<dbReference type="Pfam" id="PF02765">
    <property type="entry name" value="POT1"/>
    <property type="match status" value="1"/>
</dbReference>
<comment type="caution">
    <text evidence="11">The sequence shown here is derived from an EMBL/GenBank/DDBJ whole genome shotgun (WGS) entry which is preliminary data.</text>
</comment>
<dbReference type="RefSeq" id="XP_003021961.1">
    <property type="nucleotide sequence ID" value="XM_003021915.1"/>
</dbReference>
<dbReference type="InterPro" id="IPR032042">
    <property type="entry name" value="POT1PC"/>
</dbReference>
<dbReference type="HOGENOM" id="CLU_016663_1_0_1"/>
<dbReference type="Proteomes" id="UP000008383">
    <property type="component" value="Unassembled WGS sequence"/>
</dbReference>
<comment type="similarity">
    <text evidence="3">Belongs to the telombin family.</text>
</comment>
<evidence type="ECO:0000256" key="9">
    <source>
        <dbReference type="SAM" id="MobiDB-lite"/>
    </source>
</evidence>
<dbReference type="InterPro" id="IPR011564">
    <property type="entry name" value="Telomer_end-bd_POT1/Cdc13"/>
</dbReference>
<sequence length="641" mass="73567">MDRRPPGFDDVATAQSRPSGAVSIIAVVVDALSPTRTSGSSYMSTFTVKDRDVGSGPWGGLKVKYFHDNKDHLPDPDVGDVILLRNIKSSIVRGERMHVSPNHESAAWVLWKRDNSNKTKPGCFKPTREESEYASRLLKNNGSAQNISQSQHGGDGKQHTSNSTPSQKKKGVLPSRKFCLLKDAEFSKFIDITGEVVKTFREADDRFILYVTDYTSNEYLFNYIQPSNDMDDDDGPYQYIKKDKDKQWRGPYGRMTIHITLFTPHAEYAREHVKEKDYVTLYNVRIKADKFSGRMEGALHTDQKYPHKIQVHIINDTETDLHFVELVKRKMQYWKKIRVELPNNFSENNQSRKAPGSDPVRDRKRKRQQEKREKLKEEKRKKKKDSDQPDFPRLVQTKRDELNPHSMYFANLSTCLSVGQSNDHGTVRASNPAIPCRLIRDILDADTHAYKGCDGVEFQLPFQNVRYRSSVRVVDYFPHNLEDFSVLYNRDLALLSGDTDDVSDDSDSDASRWWEWRFCLLVEDGGPNIPPLPPGQTRERMPLFVWGSDAEFLLQMDAVNLRDNSDALANLREKLFVLWGDLEERKSADIDAFYSGKADTVSTKPFTCCIKEYGVKTGNKETDPISLGWERRFQMFQTAIS</sequence>
<dbReference type="GO" id="GO:0098505">
    <property type="term" value="F:G-rich strand telomeric DNA binding"/>
    <property type="evidence" value="ECO:0007669"/>
    <property type="project" value="TreeGrafter"/>
</dbReference>
<evidence type="ECO:0000256" key="3">
    <source>
        <dbReference type="ARBA" id="ARBA00008442"/>
    </source>
</evidence>
<keyword evidence="8" id="KW-0539">Nucleus</keyword>
<dbReference type="GO" id="GO:0032210">
    <property type="term" value="P:regulation of telomere maintenance via telomerase"/>
    <property type="evidence" value="ECO:0007669"/>
    <property type="project" value="TreeGrafter"/>
</dbReference>
<organism evidence="11 12">
    <name type="scientific">Trichophyton verrucosum (strain HKI 0517)</name>
    <dbReference type="NCBI Taxonomy" id="663202"/>
    <lineage>
        <taxon>Eukaryota</taxon>
        <taxon>Fungi</taxon>
        <taxon>Dikarya</taxon>
        <taxon>Ascomycota</taxon>
        <taxon>Pezizomycotina</taxon>
        <taxon>Eurotiomycetes</taxon>
        <taxon>Eurotiomycetidae</taxon>
        <taxon>Onygenales</taxon>
        <taxon>Arthrodermataceae</taxon>
        <taxon>Trichophyton</taxon>
    </lineage>
</organism>
<keyword evidence="5" id="KW-0158">Chromosome</keyword>
<keyword evidence="12" id="KW-1185">Reference proteome</keyword>
<comment type="subcellular location">
    <subcellularLocation>
        <location evidence="2">Chromosome</location>
        <location evidence="2">Telomere</location>
    </subcellularLocation>
    <subcellularLocation>
        <location evidence="1">Nucleus</location>
    </subcellularLocation>
</comment>
<evidence type="ECO:0000256" key="2">
    <source>
        <dbReference type="ARBA" id="ARBA00004574"/>
    </source>
</evidence>
<dbReference type="KEGG" id="tve:TRV_03909"/>
<dbReference type="OrthoDB" id="2186770at2759"/>
<evidence type="ECO:0000313" key="11">
    <source>
        <dbReference type="EMBL" id="EFE41343.1"/>
    </source>
</evidence>
<evidence type="ECO:0000256" key="7">
    <source>
        <dbReference type="ARBA" id="ARBA00023125"/>
    </source>
</evidence>
<feature type="region of interest" description="Disordered" evidence="9">
    <location>
        <begin position="144"/>
        <end position="171"/>
    </location>
</feature>
<dbReference type="EMBL" id="ACYE01000201">
    <property type="protein sequence ID" value="EFE41343.1"/>
    <property type="molecule type" value="Genomic_DNA"/>
</dbReference>
<dbReference type="PANTHER" id="PTHR14513">
    <property type="entry name" value="PROTECTION OF TELOMERES 1"/>
    <property type="match status" value="1"/>
</dbReference>
<dbReference type="SMART" id="SM00976">
    <property type="entry name" value="Telo_bind"/>
    <property type="match status" value="1"/>
</dbReference>
<evidence type="ECO:0000259" key="10">
    <source>
        <dbReference type="SMART" id="SM00976"/>
    </source>
</evidence>
<dbReference type="Gene3D" id="2.40.50.140">
    <property type="entry name" value="Nucleic acid-binding proteins"/>
    <property type="match status" value="2"/>
</dbReference>
<accession>D4D9W6</accession>
<dbReference type="SUPFAM" id="SSF50249">
    <property type="entry name" value="Nucleic acid-binding proteins"/>
    <property type="match status" value="2"/>
</dbReference>
<reference evidence="12" key="1">
    <citation type="journal article" date="2011" name="Genome Biol.">
        <title>Comparative and functional genomics provide insights into the pathogenicity of dermatophytic fungi.</title>
        <authorList>
            <person name="Burmester A."/>
            <person name="Shelest E."/>
            <person name="Gloeckner G."/>
            <person name="Heddergott C."/>
            <person name="Schindler S."/>
            <person name="Staib P."/>
            <person name="Heidel A."/>
            <person name="Felder M."/>
            <person name="Petzold A."/>
            <person name="Szafranski K."/>
            <person name="Feuermann M."/>
            <person name="Pedruzzi I."/>
            <person name="Priebe S."/>
            <person name="Groth M."/>
            <person name="Winkler R."/>
            <person name="Li W."/>
            <person name="Kniemeyer O."/>
            <person name="Schroeckh V."/>
            <person name="Hertweck C."/>
            <person name="Hube B."/>
            <person name="White T.C."/>
            <person name="Platzer M."/>
            <person name="Guthke R."/>
            <person name="Heitman J."/>
            <person name="Woestemeyer J."/>
            <person name="Zipfel P.F."/>
            <person name="Monod M."/>
            <person name="Brakhage A.A."/>
        </authorList>
    </citation>
    <scope>NUCLEOTIDE SEQUENCE [LARGE SCALE GENOMIC DNA]</scope>
    <source>
        <strain evidence="12">HKI 0517</strain>
    </source>
</reference>
<evidence type="ECO:0000256" key="5">
    <source>
        <dbReference type="ARBA" id="ARBA00022454"/>
    </source>
</evidence>
<protein>
    <recommendedName>
        <fullName evidence="4">Protection of telomeres protein 1</fullName>
    </recommendedName>
</protein>
<evidence type="ECO:0000256" key="1">
    <source>
        <dbReference type="ARBA" id="ARBA00004123"/>
    </source>
</evidence>
<dbReference type="AlphaFoldDB" id="D4D9W6"/>
<feature type="domain" description="Telomeric single stranded DNA binding POT1/Cdc13" evidence="10">
    <location>
        <begin position="8"/>
        <end position="143"/>
    </location>
</feature>
<dbReference type="PANTHER" id="PTHR14513:SF0">
    <property type="entry name" value="PROTECTION OF TELOMERES PROTEIN 1"/>
    <property type="match status" value="1"/>
</dbReference>
<dbReference type="GO" id="GO:0016233">
    <property type="term" value="P:telomere capping"/>
    <property type="evidence" value="ECO:0007669"/>
    <property type="project" value="TreeGrafter"/>
</dbReference>
<evidence type="ECO:0000256" key="6">
    <source>
        <dbReference type="ARBA" id="ARBA00022895"/>
    </source>
</evidence>
<keyword evidence="6" id="KW-0779">Telomere</keyword>
<dbReference type="Pfam" id="PF16686">
    <property type="entry name" value="POT1PC"/>
    <property type="match status" value="1"/>
</dbReference>
<dbReference type="GeneID" id="9578859"/>
<gene>
    <name evidence="11" type="ORF">TRV_03909</name>
</gene>